<organism evidence="2 3">
    <name type="scientific">Trichogramma kaykai</name>
    <dbReference type="NCBI Taxonomy" id="54128"/>
    <lineage>
        <taxon>Eukaryota</taxon>
        <taxon>Metazoa</taxon>
        <taxon>Ecdysozoa</taxon>
        <taxon>Arthropoda</taxon>
        <taxon>Hexapoda</taxon>
        <taxon>Insecta</taxon>
        <taxon>Pterygota</taxon>
        <taxon>Neoptera</taxon>
        <taxon>Endopterygota</taxon>
        <taxon>Hymenoptera</taxon>
        <taxon>Apocrita</taxon>
        <taxon>Proctotrupomorpha</taxon>
        <taxon>Chalcidoidea</taxon>
        <taxon>Trichogrammatidae</taxon>
        <taxon>Trichogramma</taxon>
    </lineage>
</organism>
<feature type="domain" description="DUF4806" evidence="1">
    <location>
        <begin position="257"/>
        <end position="334"/>
    </location>
</feature>
<evidence type="ECO:0000313" key="3">
    <source>
        <dbReference type="Proteomes" id="UP001627154"/>
    </source>
</evidence>
<keyword evidence="3" id="KW-1185">Reference proteome</keyword>
<comment type="caution">
    <text evidence="2">The sequence shown here is derived from an EMBL/GenBank/DDBJ whole genome shotgun (WGS) entry which is preliminary data.</text>
</comment>
<proteinExistence type="predicted"/>
<reference evidence="2 3" key="1">
    <citation type="journal article" date="2024" name="bioRxiv">
        <title>A reference genome for Trichogramma kaykai: A tiny desert-dwelling parasitoid wasp with competing sex-ratio distorters.</title>
        <authorList>
            <person name="Culotta J."/>
            <person name="Lindsey A.R."/>
        </authorList>
    </citation>
    <scope>NUCLEOTIDE SEQUENCE [LARGE SCALE GENOMIC DNA]</scope>
    <source>
        <strain evidence="2 3">KSX58</strain>
    </source>
</reference>
<name>A0ABD2XEH5_9HYME</name>
<dbReference type="PANTHER" id="PTHR34153:SF2">
    <property type="entry name" value="SI:CH211-262H13.3-RELATED"/>
    <property type="match status" value="1"/>
</dbReference>
<evidence type="ECO:0000313" key="2">
    <source>
        <dbReference type="EMBL" id="KAL3403605.1"/>
    </source>
</evidence>
<protein>
    <recommendedName>
        <fullName evidence="1">DUF4806 domain-containing protein</fullName>
    </recommendedName>
</protein>
<dbReference type="EMBL" id="JBJJXI010000029">
    <property type="protein sequence ID" value="KAL3403605.1"/>
    <property type="molecule type" value="Genomic_DNA"/>
</dbReference>
<sequence>MSDEGGWFVVTFVAEKTVYVVPSNWLLPNNRCYWPPFKSDHRVLLASQNRMEPDDMIWEEYEIAEKIYRAETFDIGYEKMKLSENTSEVDEEFEELQNSTSRHDRHVVKLTSDSEENVSGTQSMTEFLAAPTPPANGSIGVTGTPLEVTQNINMHLSSSSVSNGILHENVRGHLNSTPIQNDLDDASRRLNRTLTPHKPSQNTTSKENEERSLNMINLLQEVLLNQNRMELNMQRLQENRVADCQMDMMTIDSFDKKLPLQNVDAFDLFEREIATREDYLAQCRNYLRGFGAPTGHFTTRGVLKALMTDELAMKFSFKGKKRGRIQKRAIVKTHVDKRLVEIVVQAKMPNYTRNEIKVTTQAWLKEAKKRVDRAIAGQVPADEFVQEKQNKTGKNYFSSNFKWEEVSSLLLEPTRSHSQPTGLSPYLKEHQRTQQICHPHHVWRKYSSAEFRNNNLK</sequence>
<evidence type="ECO:0000259" key="1">
    <source>
        <dbReference type="Pfam" id="PF16064"/>
    </source>
</evidence>
<dbReference type="Pfam" id="PF16064">
    <property type="entry name" value="DUF4806"/>
    <property type="match status" value="1"/>
</dbReference>
<gene>
    <name evidence="2" type="ORF">TKK_003553</name>
</gene>
<dbReference type="AlphaFoldDB" id="A0ABD2XEH5"/>
<dbReference type="PANTHER" id="PTHR34153">
    <property type="entry name" value="SI:CH211-262H13.3-RELATED-RELATED"/>
    <property type="match status" value="1"/>
</dbReference>
<dbReference type="InterPro" id="IPR032071">
    <property type="entry name" value="DUF4806"/>
</dbReference>
<dbReference type="Proteomes" id="UP001627154">
    <property type="component" value="Unassembled WGS sequence"/>
</dbReference>
<accession>A0ABD2XEH5</accession>